<gene>
    <name evidence="1" type="primary">yacP</name>
    <name evidence="1" type="ORF">Pcatena_01710</name>
</gene>
<proteinExistence type="predicted"/>
<dbReference type="Proteomes" id="UP000273154">
    <property type="component" value="Chromosome"/>
</dbReference>
<dbReference type="AlphaFoldDB" id="A0A3G9K6E7"/>
<name>A0A3G9K6E7_9ACTN</name>
<dbReference type="Pfam" id="PF05991">
    <property type="entry name" value="NYN_YacP"/>
    <property type="match status" value="1"/>
</dbReference>
<dbReference type="RefSeq" id="WP_126420795.1">
    <property type="nucleotide sequence ID" value="NZ_AP019367.1"/>
</dbReference>
<protein>
    <recommendedName>
        <fullName evidence="3">NYN domain-containing protein</fullName>
    </recommendedName>
</protein>
<evidence type="ECO:0000313" key="1">
    <source>
        <dbReference type="EMBL" id="BBH49584.1"/>
    </source>
</evidence>
<evidence type="ECO:0000313" key="2">
    <source>
        <dbReference type="Proteomes" id="UP000273154"/>
    </source>
</evidence>
<dbReference type="OrthoDB" id="3173322at2"/>
<dbReference type="InterPro" id="IPR010298">
    <property type="entry name" value="YacP-like"/>
</dbReference>
<reference evidence="2" key="1">
    <citation type="submission" date="2018-11" db="EMBL/GenBank/DDBJ databases">
        <title>Comparative genomics of Parolsenella catena and Libanicoccus massiliensis: Reclassification of Libanicoccus massiliensis as Parolsenella massiliensis comb. nov.</title>
        <authorList>
            <person name="Sakamoto M."/>
            <person name="Ikeyama N."/>
            <person name="Murakami T."/>
            <person name="Mori H."/>
            <person name="Yuki M."/>
            <person name="Ohkuma M."/>
        </authorList>
    </citation>
    <scope>NUCLEOTIDE SEQUENCE [LARGE SCALE GENOMIC DNA]</scope>
    <source>
        <strain evidence="2">JCM 31932</strain>
    </source>
</reference>
<accession>A0A3G9K6E7</accession>
<dbReference type="EMBL" id="AP019367">
    <property type="protein sequence ID" value="BBH49584.1"/>
    <property type="molecule type" value="Genomic_DNA"/>
</dbReference>
<sequence length="182" mass="20134">MAKRSDHELLVVDGYNVIFGTPRYKALMDEPDARQLDHDPFDRARELLVGDVAAFAQGRYEPVIVFDAAGNVSPEHPELRRAGVRMIFSPTGVTADTVIEKLVSECRRQGREVTVVTSDNAIRATVGGIPVTRISSAMLAHEIDVLDCEREVDISDRRHGKLTVEDRLDAETLAKLNALLGR</sequence>
<organism evidence="1 2">
    <name type="scientific">Parolsenella catena</name>
    <dbReference type="NCBI Taxonomy" id="2003188"/>
    <lineage>
        <taxon>Bacteria</taxon>
        <taxon>Bacillati</taxon>
        <taxon>Actinomycetota</taxon>
        <taxon>Coriobacteriia</taxon>
        <taxon>Coriobacteriales</taxon>
        <taxon>Atopobiaceae</taxon>
        <taxon>Parolsenella</taxon>
    </lineage>
</organism>
<dbReference type="PANTHER" id="PTHR34547:SF1">
    <property type="entry name" value="YACP-LIKE NYN DOMAIN PROTEIN"/>
    <property type="match status" value="1"/>
</dbReference>
<dbReference type="GeneID" id="88848315"/>
<evidence type="ECO:0008006" key="3">
    <source>
        <dbReference type="Google" id="ProtNLM"/>
    </source>
</evidence>
<dbReference type="KEGG" id="pcat:Pcatena_01710"/>
<keyword evidence="2" id="KW-1185">Reference proteome</keyword>
<dbReference type="PANTHER" id="PTHR34547">
    <property type="entry name" value="YACP-LIKE NYN DOMAIN PROTEIN"/>
    <property type="match status" value="1"/>
</dbReference>